<dbReference type="InterPro" id="IPR000560">
    <property type="entry name" value="His_Pase_clade-2"/>
</dbReference>
<dbReference type="SUPFAM" id="SSF53254">
    <property type="entry name" value="Phosphoglycerate mutase-like"/>
    <property type="match status" value="1"/>
</dbReference>
<keyword evidence="1" id="KW-0378">Hydrolase</keyword>
<name>A0ABZ1D4L2_9TREE</name>
<accession>A0ABZ1D4L2</accession>
<evidence type="ECO:0000256" key="2">
    <source>
        <dbReference type="SAM" id="Phobius"/>
    </source>
</evidence>
<keyword evidence="2" id="KW-1133">Transmembrane helix</keyword>
<dbReference type="PANTHER" id="PTHR20963">
    <property type="entry name" value="MULTIPLE INOSITOL POLYPHOSPHATE PHOSPHATASE-RELATED"/>
    <property type="match status" value="1"/>
</dbReference>
<evidence type="ECO:0000313" key="4">
    <source>
        <dbReference type="Proteomes" id="UP001329825"/>
    </source>
</evidence>
<dbReference type="CDD" id="cd07061">
    <property type="entry name" value="HP_HAP_like"/>
    <property type="match status" value="1"/>
</dbReference>
<evidence type="ECO:0008006" key="5">
    <source>
        <dbReference type="Google" id="ProtNLM"/>
    </source>
</evidence>
<dbReference type="Gene3D" id="3.40.50.1240">
    <property type="entry name" value="Phosphoglycerate mutase-like"/>
    <property type="match status" value="1"/>
</dbReference>
<dbReference type="RefSeq" id="XP_062793515.1">
    <property type="nucleotide sequence ID" value="XM_062937464.1"/>
</dbReference>
<keyword evidence="2" id="KW-0472">Membrane</keyword>
<dbReference type="GeneID" id="87957886"/>
<dbReference type="Pfam" id="PF00328">
    <property type="entry name" value="His_Phos_2"/>
    <property type="match status" value="1"/>
</dbReference>
<evidence type="ECO:0000313" key="3">
    <source>
        <dbReference type="EMBL" id="WRT68776.1"/>
    </source>
</evidence>
<dbReference type="EMBL" id="CP141887">
    <property type="protein sequence ID" value="WRT68776.1"/>
    <property type="molecule type" value="Genomic_DNA"/>
</dbReference>
<dbReference type="InterPro" id="IPR033379">
    <property type="entry name" value="Acid_Pase_AS"/>
</dbReference>
<evidence type="ECO:0000256" key="1">
    <source>
        <dbReference type="ARBA" id="ARBA00022801"/>
    </source>
</evidence>
<organism evidence="3 4">
    <name type="scientific">Kwoniella shivajii</name>
    <dbReference type="NCBI Taxonomy" id="564305"/>
    <lineage>
        <taxon>Eukaryota</taxon>
        <taxon>Fungi</taxon>
        <taxon>Dikarya</taxon>
        <taxon>Basidiomycota</taxon>
        <taxon>Agaricomycotina</taxon>
        <taxon>Tremellomycetes</taxon>
        <taxon>Tremellales</taxon>
        <taxon>Cryptococcaceae</taxon>
        <taxon>Kwoniella</taxon>
    </lineage>
</organism>
<dbReference type="PROSITE" id="PS00616">
    <property type="entry name" value="HIS_ACID_PHOSPHAT_1"/>
    <property type="match status" value="1"/>
</dbReference>
<sequence>MPKLDAHISGDGDFLPEEDYELQSASQVSDPLLPSYDEHKPYFTSPHQRLEIHRRHSRFRRILTYVCLSLLVAVPSLALLACYVGRDVIERAREWDQLPPDVKDWLDGVLPAGVKVDHGAFPTSIGYAGPTPTGSEPALLATAPVLPIYTNVHPLVAPTEKAKNNFNIIQHWGNLSPFFSVASHGLPESSSLLPERCEMEQLHWLQRHGARYPTSYPEGPSAFASRIMNSKSNWNATDDLEFLNNWSYQLGAEILTPFGRSQLFNLGVSARVKYGFLLNKMKGRLPVFRTESQDRMLKSAQNFASGFFGIPAEDQYNLEVTIEAMGFNNTLAPWTTCRALGNEYKSKLAEWDSIYLQDAQARLQRMIKGYEITIKDAKDMMETCAYETVALGYSSFCDLFTQKEWKGFEYRNDIYWWYSSSFGYAPARAQGVGWVQELVSRLTKTRLMEFNSTTNSTFHNDVQFPLHDPLYVDFCHDTQFALLLPTMNLTTFSESGDLPTDHIPKHRSFIASKIMPFATNLQVQVFTCSGTKKVRLILNDAAVPLTGIKGCPNDDDGLCPLATFVSSMQELIGEVDFAKECAVDAGAPIAAEVGDMAEDSAVVVVPEEGEEGLQEEEGDDLS</sequence>
<feature type="transmembrane region" description="Helical" evidence="2">
    <location>
        <begin position="62"/>
        <end position="81"/>
    </location>
</feature>
<dbReference type="PANTHER" id="PTHR20963:SF42">
    <property type="entry name" value="PHOSPHOGLYCERATE MUTASE-LIKE PROTEIN"/>
    <property type="match status" value="1"/>
</dbReference>
<keyword evidence="4" id="KW-1185">Reference proteome</keyword>
<dbReference type="Proteomes" id="UP001329825">
    <property type="component" value="Chromosome 7"/>
</dbReference>
<protein>
    <recommendedName>
        <fullName evidence="5">Phytase</fullName>
    </recommendedName>
</protein>
<dbReference type="InterPro" id="IPR029033">
    <property type="entry name" value="His_PPase_superfam"/>
</dbReference>
<proteinExistence type="predicted"/>
<reference evidence="3 4" key="1">
    <citation type="submission" date="2024-01" db="EMBL/GenBank/DDBJ databases">
        <title>Comparative genomics of Cryptococcus and Kwoniella reveals pathogenesis evolution and contrasting modes of karyotype evolution via chromosome fusion or intercentromeric recombination.</title>
        <authorList>
            <person name="Coelho M.A."/>
            <person name="David-Palma M."/>
            <person name="Shea T."/>
            <person name="Bowers K."/>
            <person name="McGinley-Smith S."/>
            <person name="Mohammad A.W."/>
            <person name="Gnirke A."/>
            <person name="Yurkov A.M."/>
            <person name="Nowrousian M."/>
            <person name="Sun S."/>
            <person name="Cuomo C.A."/>
            <person name="Heitman J."/>
        </authorList>
    </citation>
    <scope>NUCLEOTIDE SEQUENCE [LARGE SCALE GENOMIC DNA]</scope>
    <source>
        <strain evidence="3">CBS 11374</strain>
    </source>
</reference>
<keyword evidence="2" id="KW-0812">Transmembrane</keyword>
<gene>
    <name evidence="3" type="ORF">IL334_005756</name>
</gene>